<dbReference type="PANTHER" id="PTHR30489">
    <property type="entry name" value="LIPOPROTEIN-RELEASING SYSTEM TRANSMEMBRANE PROTEIN LOLE"/>
    <property type="match status" value="1"/>
</dbReference>
<dbReference type="EMBL" id="CP001804">
    <property type="protein sequence ID" value="ACY18958.1"/>
    <property type="molecule type" value="Genomic_DNA"/>
</dbReference>
<dbReference type="Proteomes" id="UP000001880">
    <property type="component" value="Chromosome"/>
</dbReference>
<dbReference type="GO" id="GO:0098797">
    <property type="term" value="C:plasma membrane protein complex"/>
    <property type="evidence" value="ECO:0007669"/>
    <property type="project" value="TreeGrafter"/>
</dbReference>
<proteinExistence type="inferred from homology"/>
<dbReference type="eggNOG" id="COG4591">
    <property type="taxonomic scope" value="Bacteria"/>
</dbReference>
<keyword evidence="5 7" id="KW-1133">Transmembrane helix</keyword>
<feature type="transmembrane region" description="Helical" evidence="7">
    <location>
        <begin position="20"/>
        <end position="43"/>
    </location>
</feature>
<gene>
    <name evidence="10" type="ordered locus">Hoch_6489</name>
</gene>
<evidence type="ECO:0008006" key="12">
    <source>
        <dbReference type="Google" id="ProtNLM"/>
    </source>
</evidence>
<name>D0LQE9_HALO1</name>
<evidence type="ECO:0000256" key="1">
    <source>
        <dbReference type="ARBA" id="ARBA00004651"/>
    </source>
</evidence>
<dbReference type="KEGG" id="hoh:Hoch_6489"/>
<feature type="domain" description="ABC3 transporter permease C-terminal" evidence="8">
    <location>
        <begin position="280"/>
        <end position="399"/>
    </location>
</feature>
<feature type="transmembrane region" description="Helical" evidence="7">
    <location>
        <begin position="279"/>
        <end position="301"/>
    </location>
</feature>
<accession>D0LQE9</accession>
<evidence type="ECO:0000256" key="3">
    <source>
        <dbReference type="ARBA" id="ARBA00022475"/>
    </source>
</evidence>
<evidence type="ECO:0000256" key="5">
    <source>
        <dbReference type="ARBA" id="ARBA00022989"/>
    </source>
</evidence>
<keyword evidence="3" id="KW-1003">Cell membrane</keyword>
<dbReference type="PANTHER" id="PTHR30489:SF0">
    <property type="entry name" value="LIPOPROTEIN-RELEASING SYSTEM TRANSMEMBRANE PROTEIN LOLE"/>
    <property type="match status" value="1"/>
</dbReference>
<dbReference type="Pfam" id="PF12704">
    <property type="entry name" value="MacB_PCD"/>
    <property type="match status" value="1"/>
</dbReference>
<organism evidence="10 11">
    <name type="scientific">Haliangium ochraceum (strain DSM 14365 / JCM 11303 / SMP-2)</name>
    <dbReference type="NCBI Taxonomy" id="502025"/>
    <lineage>
        <taxon>Bacteria</taxon>
        <taxon>Pseudomonadati</taxon>
        <taxon>Myxococcota</taxon>
        <taxon>Polyangia</taxon>
        <taxon>Haliangiales</taxon>
        <taxon>Kofleriaceae</taxon>
        <taxon>Haliangium</taxon>
    </lineage>
</organism>
<evidence type="ECO:0000256" key="7">
    <source>
        <dbReference type="SAM" id="Phobius"/>
    </source>
</evidence>
<reference evidence="10 11" key="1">
    <citation type="journal article" date="2010" name="Stand. Genomic Sci.">
        <title>Complete genome sequence of Haliangium ochraceum type strain (SMP-2).</title>
        <authorList>
            <consortium name="US DOE Joint Genome Institute (JGI-PGF)"/>
            <person name="Ivanova N."/>
            <person name="Daum C."/>
            <person name="Lang E."/>
            <person name="Abt B."/>
            <person name="Kopitz M."/>
            <person name="Saunders E."/>
            <person name="Lapidus A."/>
            <person name="Lucas S."/>
            <person name="Glavina Del Rio T."/>
            <person name="Nolan M."/>
            <person name="Tice H."/>
            <person name="Copeland A."/>
            <person name="Cheng J.F."/>
            <person name="Chen F."/>
            <person name="Bruce D."/>
            <person name="Goodwin L."/>
            <person name="Pitluck S."/>
            <person name="Mavromatis K."/>
            <person name="Pati A."/>
            <person name="Mikhailova N."/>
            <person name="Chen A."/>
            <person name="Palaniappan K."/>
            <person name="Land M."/>
            <person name="Hauser L."/>
            <person name="Chang Y.J."/>
            <person name="Jeffries C.D."/>
            <person name="Detter J.C."/>
            <person name="Brettin T."/>
            <person name="Rohde M."/>
            <person name="Goker M."/>
            <person name="Bristow J."/>
            <person name="Markowitz V."/>
            <person name="Eisen J.A."/>
            <person name="Hugenholtz P."/>
            <person name="Kyrpides N.C."/>
            <person name="Klenk H.P."/>
        </authorList>
    </citation>
    <scope>NUCLEOTIDE SEQUENCE [LARGE SCALE GENOMIC DNA]</scope>
    <source>
        <strain evidence="11">DSM 14365 / CIP 107738 / JCM 11303 / AJ 13395 / SMP-2</strain>
    </source>
</reference>
<evidence type="ECO:0000313" key="10">
    <source>
        <dbReference type="EMBL" id="ACY18958.1"/>
    </source>
</evidence>
<evidence type="ECO:0000256" key="4">
    <source>
        <dbReference type="ARBA" id="ARBA00022692"/>
    </source>
</evidence>
<evidence type="ECO:0000259" key="8">
    <source>
        <dbReference type="Pfam" id="PF02687"/>
    </source>
</evidence>
<sequence length="406" mass="42435">MLLPWFLAVRFLREGRMQTLLIVVGAGAGVTVIVFLSALIGGLQENLIAKTLGTQAHVVIRPPEEVARPLLARDAGAVVISRVERPAQRIRSIDGWQRLTRALERTPGVSAVSPTVSGPAFATRGNAEKSVVLYGVEAARFDAIIGIRAAMIAGEFRVGGTELVIGSELADDLGVALGDKLRIQGTAGRSQLFAIAGVFDLGVRDVNRRWVIASTRAAQTLLDLVGGASTIDLRVAEIFAAEDIARRIEARTGLVVESWMQTNAELLTALRSQSSSSTMIQVFVIIAVAIGIASVLVVSVVQKSREIGILRAMGTDRRTVLATFLIQGGIVGALGSAIGIAGGAGLGWLFVSLARNADGSPLFPIAFGAELMITAALVATGTGIAAAALPARRAARLDPAEAIRNA</sequence>
<dbReference type="AlphaFoldDB" id="D0LQE9"/>
<dbReference type="Pfam" id="PF02687">
    <property type="entry name" value="FtsX"/>
    <property type="match status" value="1"/>
</dbReference>
<feature type="transmembrane region" description="Helical" evidence="7">
    <location>
        <begin position="321"/>
        <end position="350"/>
    </location>
</feature>
<feature type="domain" description="MacB-like periplasmic core" evidence="9">
    <location>
        <begin position="19"/>
        <end position="250"/>
    </location>
</feature>
<dbReference type="InterPro" id="IPR003838">
    <property type="entry name" value="ABC3_permease_C"/>
</dbReference>
<dbReference type="GO" id="GO:0044874">
    <property type="term" value="P:lipoprotein localization to outer membrane"/>
    <property type="evidence" value="ECO:0007669"/>
    <property type="project" value="TreeGrafter"/>
</dbReference>
<dbReference type="STRING" id="502025.Hoch_6489"/>
<protein>
    <recommendedName>
        <fullName evidence="12">ABC3 transporter permease protein domain-containing protein</fullName>
    </recommendedName>
</protein>
<dbReference type="RefSeq" id="WP_012831550.1">
    <property type="nucleotide sequence ID" value="NC_013440.1"/>
</dbReference>
<evidence type="ECO:0000313" key="11">
    <source>
        <dbReference type="Proteomes" id="UP000001880"/>
    </source>
</evidence>
<comment type="subcellular location">
    <subcellularLocation>
        <location evidence="1">Cell membrane</location>
        <topology evidence="1">Multi-pass membrane protein</topology>
    </subcellularLocation>
</comment>
<dbReference type="OrthoDB" id="9809768at2"/>
<evidence type="ECO:0000256" key="6">
    <source>
        <dbReference type="ARBA" id="ARBA00023136"/>
    </source>
</evidence>
<keyword evidence="11" id="KW-1185">Reference proteome</keyword>
<keyword evidence="4 7" id="KW-0812">Transmembrane</keyword>
<dbReference type="HOGENOM" id="CLU_000604_8_1_7"/>
<dbReference type="InterPro" id="IPR025857">
    <property type="entry name" value="MacB_PCD"/>
</dbReference>
<feature type="transmembrane region" description="Helical" evidence="7">
    <location>
        <begin position="362"/>
        <end position="389"/>
    </location>
</feature>
<evidence type="ECO:0000259" key="9">
    <source>
        <dbReference type="Pfam" id="PF12704"/>
    </source>
</evidence>
<dbReference type="InterPro" id="IPR051447">
    <property type="entry name" value="Lipoprotein-release_system"/>
</dbReference>
<evidence type="ECO:0000256" key="2">
    <source>
        <dbReference type="ARBA" id="ARBA00005236"/>
    </source>
</evidence>
<comment type="similarity">
    <text evidence="2">Belongs to the ABC-4 integral membrane protein family. LolC/E subfamily.</text>
</comment>
<keyword evidence="6 7" id="KW-0472">Membrane</keyword>